<dbReference type="AlphaFoldDB" id="A0A6B2L0S1"/>
<feature type="transmembrane region" description="Helical" evidence="1">
    <location>
        <begin position="178"/>
        <end position="199"/>
    </location>
</feature>
<dbReference type="InterPro" id="IPR036383">
    <property type="entry name" value="TSP1_rpt_sf"/>
</dbReference>
<reference evidence="2" key="1">
    <citation type="journal article" date="2020" name="J. Eukaryot. Microbiol.">
        <title>De novo Sequencing, Assembly and Annotation of the Transcriptome for the Free-Living Testate Amoeba Arcella intermedia.</title>
        <authorList>
            <person name="Ribeiro G.M."/>
            <person name="Porfirio-Sousa A.L."/>
            <person name="Maurer-Alcala X.X."/>
            <person name="Katz L.A."/>
            <person name="Lahr D.J.G."/>
        </authorList>
    </citation>
    <scope>NUCLEOTIDE SEQUENCE</scope>
</reference>
<name>A0A6B2L0S1_9EUKA</name>
<protein>
    <recommendedName>
        <fullName evidence="3">PARP catalytic domain-containing protein</fullName>
    </recommendedName>
</protein>
<dbReference type="PROSITE" id="PS50092">
    <property type="entry name" value="TSP1"/>
    <property type="match status" value="1"/>
</dbReference>
<evidence type="ECO:0000313" key="2">
    <source>
        <dbReference type="EMBL" id="NDV30603.1"/>
    </source>
</evidence>
<keyword evidence="1" id="KW-1133">Transmembrane helix</keyword>
<dbReference type="Gene3D" id="2.20.100.10">
    <property type="entry name" value="Thrombospondin type-1 (TSP1) repeat"/>
    <property type="match status" value="1"/>
</dbReference>
<proteinExistence type="predicted"/>
<dbReference type="SUPFAM" id="SSF56399">
    <property type="entry name" value="ADP-ribosylation"/>
    <property type="match status" value="1"/>
</dbReference>
<keyword evidence="1" id="KW-0472">Membrane</keyword>
<dbReference type="InterPro" id="IPR000884">
    <property type="entry name" value="TSP1_rpt"/>
</dbReference>
<sequence length="500" mass="57125">MRPCEFEQWSSWSSCSACKNERQVRERSVNDEASQGSPICNDVSTLRQLEESRPCIHSCTFEGTDAIAAINFVYLEWTSRNRLSILIPASYPLMSLNIHPPSGNVISLDLIIRNHKRSLLEEKNCSYPDIMNLILNDTVSMLKKIGSDKVSLAPITLKPINSTCTMQLRIEDQPTFPWLQVLVGAVAVLVFIVILGLFINVYTQIQSLKVIDERLTWPFLSAKKDLFGISWKLKKEEESGNTMKLAYFKKFNRTDSEKVYQLLRDHLEGKAIQFESVWGVYNKTLISRFYKEYGIWSERIKNKTIFQKEDWRNSKDVLREWVYSQFEERVKEFDWNSGEKIPIVPVIHGTSLGKAFKICNTGFAILSTLDKGYYGQGIYVTSYTKYALQYCNGAVPALIVAYLQPGNPYPVIESPLNPDNFVGKPVPPGHQCNYVRVSKGRGYPVTAPTEKSYDEFVIGQEAFLIPVFIVQISSVELINLQKELMRLDKSAQTGYDYEVL</sequence>
<accession>A0A6B2L0S1</accession>
<dbReference type="Gene3D" id="3.90.228.10">
    <property type="match status" value="1"/>
</dbReference>
<dbReference type="SUPFAM" id="SSF82895">
    <property type="entry name" value="TSP-1 type 1 repeat"/>
    <property type="match status" value="1"/>
</dbReference>
<evidence type="ECO:0000256" key="1">
    <source>
        <dbReference type="SAM" id="Phobius"/>
    </source>
</evidence>
<evidence type="ECO:0008006" key="3">
    <source>
        <dbReference type="Google" id="ProtNLM"/>
    </source>
</evidence>
<organism evidence="2">
    <name type="scientific">Arcella intermedia</name>
    <dbReference type="NCBI Taxonomy" id="1963864"/>
    <lineage>
        <taxon>Eukaryota</taxon>
        <taxon>Amoebozoa</taxon>
        <taxon>Tubulinea</taxon>
        <taxon>Elardia</taxon>
        <taxon>Arcellinida</taxon>
        <taxon>Sphaerothecina</taxon>
        <taxon>Arcellidae</taxon>
        <taxon>Arcella</taxon>
    </lineage>
</organism>
<dbReference type="EMBL" id="GIBP01001634">
    <property type="protein sequence ID" value="NDV30603.1"/>
    <property type="molecule type" value="Transcribed_RNA"/>
</dbReference>
<keyword evidence="1" id="KW-0812">Transmembrane</keyword>